<dbReference type="InterPro" id="IPR036390">
    <property type="entry name" value="WH_DNA-bd_sf"/>
</dbReference>
<gene>
    <name evidence="2" type="ORF">QEZ40_004833</name>
</gene>
<dbReference type="SUPFAM" id="SSF46785">
    <property type="entry name" value="Winged helix' DNA-binding domain"/>
    <property type="match status" value="1"/>
</dbReference>
<feature type="domain" description="HTH marR-type" evidence="1">
    <location>
        <begin position="12"/>
        <end position="143"/>
    </location>
</feature>
<dbReference type="InterPro" id="IPR011991">
    <property type="entry name" value="ArsR-like_HTH"/>
</dbReference>
<organism evidence="2 3">
    <name type="scientific">Streptomyces katrae</name>
    <dbReference type="NCBI Taxonomy" id="68223"/>
    <lineage>
        <taxon>Bacteria</taxon>
        <taxon>Bacillati</taxon>
        <taxon>Actinomycetota</taxon>
        <taxon>Actinomycetes</taxon>
        <taxon>Kitasatosporales</taxon>
        <taxon>Streptomycetaceae</taxon>
        <taxon>Streptomyces</taxon>
    </lineage>
</organism>
<keyword evidence="3" id="KW-1185">Reference proteome</keyword>
<dbReference type="PANTHER" id="PTHR33164">
    <property type="entry name" value="TRANSCRIPTIONAL REGULATOR, MARR FAMILY"/>
    <property type="match status" value="1"/>
</dbReference>
<reference evidence="2 3" key="1">
    <citation type="submission" date="2023-05" db="EMBL/GenBank/DDBJ databases">
        <title>Sequencing and Assembly of Streptomyces sp. NP73.</title>
        <authorList>
            <person name="Konwar A.N."/>
            <person name="Saikia K."/>
            <person name="Thakur D."/>
        </authorList>
    </citation>
    <scope>NUCLEOTIDE SEQUENCE [LARGE SCALE GENOMIC DNA]</scope>
    <source>
        <strain evidence="2 3">NP73</strain>
    </source>
</reference>
<dbReference type="InterPro" id="IPR036388">
    <property type="entry name" value="WH-like_DNA-bd_sf"/>
</dbReference>
<dbReference type="PANTHER" id="PTHR33164:SF99">
    <property type="entry name" value="MARR FAMILY REGULATORY PROTEIN"/>
    <property type="match status" value="1"/>
</dbReference>
<evidence type="ECO:0000313" key="3">
    <source>
        <dbReference type="Proteomes" id="UP001223390"/>
    </source>
</evidence>
<name>A0ABT7H0I5_9ACTN</name>
<dbReference type="InterPro" id="IPR000835">
    <property type="entry name" value="HTH_MarR-typ"/>
</dbReference>
<dbReference type="Pfam" id="PF12802">
    <property type="entry name" value="MarR_2"/>
    <property type="match status" value="1"/>
</dbReference>
<dbReference type="Proteomes" id="UP001223390">
    <property type="component" value="Unassembled WGS sequence"/>
</dbReference>
<dbReference type="EMBL" id="JASITI010000043">
    <property type="protein sequence ID" value="MDK9499412.1"/>
    <property type="molecule type" value="Genomic_DNA"/>
</dbReference>
<dbReference type="InterPro" id="IPR039422">
    <property type="entry name" value="MarR/SlyA-like"/>
</dbReference>
<sequence length="158" mass="16914">MDRVTSNEETPGVELAFLLGIGFQLMLGEFTRRLADEGYADLRPLHGMAFQALKGPGATASELAERLGVTKQAAGQIVDDLEKRGYVRREPHPGGGRRKLVVLTPAAEQHLATAGRVLHGLEAELAGQADIGALRGELARLIRALHGDGGLPPLRPVW</sequence>
<dbReference type="PROSITE" id="PS50995">
    <property type="entry name" value="HTH_MARR_2"/>
    <property type="match status" value="1"/>
</dbReference>
<comment type="caution">
    <text evidence="2">The sequence shown here is derived from an EMBL/GenBank/DDBJ whole genome shotgun (WGS) entry which is preliminary data.</text>
</comment>
<accession>A0ABT7H0I5</accession>
<protein>
    <submittedName>
        <fullName evidence="2">MarR family transcriptional regulator</fullName>
    </submittedName>
</protein>
<proteinExistence type="predicted"/>
<dbReference type="Gene3D" id="1.10.10.10">
    <property type="entry name" value="Winged helix-like DNA-binding domain superfamily/Winged helix DNA-binding domain"/>
    <property type="match status" value="1"/>
</dbReference>
<evidence type="ECO:0000313" key="2">
    <source>
        <dbReference type="EMBL" id="MDK9499412.1"/>
    </source>
</evidence>
<dbReference type="RefSeq" id="WP_285345295.1">
    <property type="nucleotide sequence ID" value="NZ_JASITI010000043.1"/>
</dbReference>
<dbReference type="CDD" id="cd00090">
    <property type="entry name" value="HTH_ARSR"/>
    <property type="match status" value="1"/>
</dbReference>
<dbReference type="SMART" id="SM00347">
    <property type="entry name" value="HTH_MARR"/>
    <property type="match status" value="1"/>
</dbReference>
<evidence type="ECO:0000259" key="1">
    <source>
        <dbReference type="PROSITE" id="PS50995"/>
    </source>
</evidence>